<dbReference type="Proteomes" id="UP001472677">
    <property type="component" value="Unassembled WGS sequence"/>
</dbReference>
<organism evidence="3 4">
    <name type="scientific">Hibiscus sabdariffa</name>
    <name type="common">roselle</name>
    <dbReference type="NCBI Taxonomy" id="183260"/>
    <lineage>
        <taxon>Eukaryota</taxon>
        <taxon>Viridiplantae</taxon>
        <taxon>Streptophyta</taxon>
        <taxon>Embryophyta</taxon>
        <taxon>Tracheophyta</taxon>
        <taxon>Spermatophyta</taxon>
        <taxon>Magnoliopsida</taxon>
        <taxon>eudicotyledons</taxon>
        <taxon>Gunneridae</taxon>
        <taxon>Pentapetalae</taxon>
        <taxon>rosids</taxon>
        <taxon>malvids</taxon>
        <taxon>Malvales</taxon>
        <taxon>Malvaceae</taxon>
        <taxon>Malvoideae</taxon>
        <taxon>Hibiscus</taxon>
    </lineage>
</organism>
<evidence type="ECO:0000313" key="3">
    <source>
        <dbReference type="EMBL" id="KAK8600833.1"/>
    </source>
</evidence>
<feature type="domain" description="Retrovirus-related Pol polyprotein from transposon TNT 1-94-like beta-barrel" evidence="2">
    <location>
        <begin position="121"/>
        <end position="201"/>
    </location>
</feature>
<evidence type="ECO:0000259" key="2">
    <source>
        <dbReference type="Pfam" id="PF22936"/>
    </source>
</evidence>
<keyword evidence="4" id="KW-1185">Reference proteome</keyword>
<proteinExistence type="predicted"/>
<dbReference type="InterPro" id="IPR054722">
    <property type="entry name" value="PolX-like_BBD"/>
</dbReference>
<dbReference type="EMBL" id="JBBPBM010000001">
    <property type="protein sequence ID" value="KAK8600833.1"/>
    <property type="molecule type" value="Genomic_DNA"/>
</dbReference>
<dbReference type="PANTHER" id="PTHR47592:SF31">
    <property type="entry name" value="ZINC FINGER, CCHC-TYPE-RELATED"/>
    <property type="match status" value="1"/>
</dbReference>
<evidence type="ECO:0000256" key="1">
    <source>
        <dbReference type="SAM" id="MobiDB-lite"/>
    </source>
</evidence>
<dbReference type="PANTHER" id="PTHR47592">
    <property type="entry name" value="PBF68 PROTEIN"/>
    <property type="match status" value="1"/>
</dbReference>
<name>A0ABR2GD34_9ROSI</name>
<dbReference type="Pfam" id="PF22936">
    <property type="entry name" value="Pol_BBD"/>
    <property type="match status" value="1"/>
</dbReference>
<protein>
    <recommendedName>
        <fullName evidence="2">Retrovirus-related Pol polyprotein from transposon TNT 1-94-like beta-barrel domain-containing protein</fullName>
    </recommendedName>
</protein>
<comment type="caution">
    <text evidence="3">The sequence shown here is derived from an EMBL/GenBank/DDBJ whole genome shotgun (WGS) entry which is preliminary data.</text>
</comment>
<evidence type="ECO:0000313" key="4">
    <source>
        <dbReference type="Proteomes" id="UP001472677"/>
    </source>
</evidence>
<reference evidence="3 4" key="1">
    <citation type="journal article" date="2024" name="G3 (Bethesda)">
        <title>Genome assembly of Hibiscus sabdariffa L. provides insights into metabolisms of medicinal natural products.</title>
        <authorList>
            <person name="Kim T."/>
        </authorList>
    </citation>
    <scope>NUCLEOTIDE SEQUENCE [LARGE SCALE GENOMIC DNA]</scope>
    <source>
        <strain evidence="3">TK-2024</strain>
        <tissue evidence="3">Old leaves</tissue>
    </source>
</reference>
<feature type="region of interest" description="Disordered" evidence="1">
    <location>
        <begin position="258"/>
        <end position="303"/>
    </location>
</feature>
<sequence length="384" mass="42335">MMAFKYKEGMSTADHVSEFQSVMNQLLGMGVKFDDEILGLWLLATLPNSWKTFRVSFINSAPLGHIKKYCFKLKRENKGGGGDKHDRNDEEKSERAAVTREDLLVICDKNLVNLACDETSWAIDIGASIHVTSRRDFFTSYTPGDFGVLKMGNNGLVSVAGKGDVSLVSNNGTKLILKDVRQALDICLNLISIGRLDDEGFCNTFSDGQWKLTKGSLIVARGKKSSNLYLMQALTSKDTVNVAVNDSSTELWHKRLSHMKKEDSPDSGDLTNVNPVPLDPSPNPIQDDVHGDVNDDQQNIGGSDAPIDDVVTDQQQAPIAPPTVPLRRSSRDRRSSARFIRGPIELIFGQQLCNKVILIVYGRFFHPSLVASDISICSQLIFCG</sequence>
<gene>
    <name evidence="3" type="ORF">V6N12_050681</name>
</gene>
<dbReference type="Pfam" id="PF14223">
    <property type="entry name" value="Retrotran_gag_2"/>
    <property type="match status" value="1"/>
</dbReference>
<accession>A0ABR2GD34</accession>